<dbReference type="InterPro" id="IPR057447">
    <property type="entry name" value="Bbp19-like_phage"/>
</dbReference>
<dbReference type="Pfam" id="PF25181">
    <property type="entry name" value="Phage_Bbp19"/>
    <property type="match status" value="1"/>
</dbReference>
<feature type="region of interest" description="Disordered" evidence="1">
    <location>
        <begin position="1"/>
        <end position="25"/>
    </location>
</feature>
<organism evidence="3 4">
    <name type="scientific">Acetobacter musti</name>
    <dbReference type="NCBI Taxonomy" id="864732"/>
    <lineage>
        <taxon>Bacteria</taxon>
        <taxon>Pseudomonadati</taxon>
        <taxon>Pseudomonadota</taxon>
        <taxon>Alphaproteobacteria</taxon>
        <taxon>Acetobacterales</taxon>
        <taxon>Acetobacteraceae</taxon>
        <taxon>Acetobacter</taxon>
    </lineage>
</organism>
<evidence type="ECO:0000313" key="3">
    <source>
        <dbReference type="EMBL" id="NHN85795.1"/>
    </source>
</evidence>
<keyword evidence="4" id="KW-1185">Reference proteome</keyword>
<reference evidence="3 4" key="1">
    <citation type="journal article" date="2020" name="Int. J. Syst. Evol. Microbiol.">
        <title>Novel acetic acid bacteria from cider fermentations: Acetobacter conturbans sp. nov. and Acetobacter fallax sp. nov.</title>
        <authorList>
            <person name="Sombolestani A.S."/>
            <person name="Cleenwerck I."/>
            <person name="Cnockaert M."/>
            <person name="Borremans W."/>
            <person name="Wieme A.D."/>
            <person name="De Vuyst L."/>
            <person name="Vandamme P."/>
        </authorList>
    </citation>
    <scope>NUCLEOTIDE SEQUENCE [LARGE SCALE GENOMIC DNA]</scope>
    <source>
        <strain evidence="3 4">LMG 30640</strain>
    </source>
</reference>
<gene>
    <name evidence="3" type="ORF">GOB93_14255</name>
</gene>
<proteinExistence type="predicted"/>
<evidence type="ECO:0000313" key="4">
    <source>
        <dbReference type="Proteomes" id="UP000635278"/>
    </source>
</evidence>
<name>A0ABX0JTD5_9PROT</name>
<dbReference type="Proteomes" id="UP000635278">
    <property type="component" value="Unassembled WGS sequence"/>
</dbReference>
<dbReference type="EMBL" id="WOTB01000020">
    <property type="protein sequence ID" value="NHN85795.1"/>
    <property type="molecule type" value="Genomic_DNA"/>
</dbReference>
<evidence type="ECO:0000259" key="2">
    <source>
        <dbReference type="Pfam" id="PF25181"/>
    </source>
</evidence>
<evidence type="ECO:0000256" key="1">
    <source>
        <dbReference type="SAM" id="MobiDB-lite"/>
    </source>
</evidence>
<protein>
    <recommendedName>
        <fullName evidence="2">Bbp19-like phage domain-containing protein</fullName>
    </recommendedName>
</protein>
<dbReference type="RefSeq" id="WP_173584186.1">
    <property type="nucleotide sequence ID" value="NZ_WOTB01000020.1"/>
</dbReference>
<feature type="domain" description="Bbp19-like phage" evidence="2">
    <location>
        <begin position="31"/>
        <end position="78"/>
    </location>
</feature>
<comment type="caution">
    <text evidence="3">The sequence shown here is derived from an EMBL/GenBank/DDBJ whole genome shotgun (WGS) entry which is preliminary data.</text>
</comment>
<accession>A0ABX0JTD5</accession>
<sequence length="102" mass="10961">MTYDPNDVAQVEEKRSRRKAKATGPQRDLLWVCSDPRGRRVLARILQGTGPLAASFIPGDALGTAYREGQRSVGIELHSVLTNAGEGLAGSILAERLTGDDD</sequence>